<feature type="transmembrane region" description="Helical" evidence="1">
    <location>
        <begin position="292"/>
        <end position="311"/>
    </location>
</feature>
<evidence type="ECO:0000313" key="3">
    <source>
        <dbReference type="Proteomes" id="UP000011205"/>
    </source>
</evidence>
<dbReference type="AlphaFoldDB" id="L8P818"/>
<feature type="transmembrane region" description="Helical" evidence="1">
    <location>
        <begin position="120"/>
        <end position="142"/>
    </location>
</feature>
<name>L8P818_STRVR</name>
<proteinExistence type="predicted"/>
<keyword evidence="1" id="KW-0812">Transmembrane</keyword>
<evidence type="ECO:0000313" key="2">
    <source>
        <dbReference type="EMBL" id="ELS53726.1"/>
    </source>
</evidence>
<dbReference type="PATRIC" id="fig|1160705.3.peg.5250"/>
<feature type="transmembrane region" description="Helical" evidence="1">
    <location>
        <begin position="12"/>
        <end position="31"/>
    </location>
</feature>
<dbReference type="Proteomes" id="UP000011205">
    <property type="component" value="Unassembled WGS sequence"/>
</dbReference>
<protein>
    <submittedName>
        <fullName evidence="2">Putative Integral membrane protein</fullName>
    </submittedName>
</protein>
<feature type="transmembrane region" description="Helical" evidence="1">
    <location>
        <begin position="268"/>
        <end position="285"/>
    </location>
</feature>
<gene>
    <name evidence="2" type="ORF">STVIR_5308</name>
</gene>
<reference evidence="2 3" key="1">
    <citation type="journal article" date="2013" name="Genome Announc.">
        <title>Draft Genome Sequence of Streptomyces viridochromogenes Strain Tu57, Producer of Avilamycin.</title>
        <authorList>
            <person name="Gruning B.A."/>
            <person name="Erxleben A."/>
            <person name="Hahnlein A."/>
            <person name="Gunther S."/>
        </authorList>
    </citation>
    <scope>NUCLEOTIDE SEQUENCE [LARGE SCALE GENOMIC DNA]</scope>
    <source>
        <strain evidence="2 3">Tue57</strain>
    </source>
</reference>
<keyword evidence="1" id="KW-1133">Transmembrane helix</keyword>
<organism evidence="2 3">
    <name type="scientific">Streptomyces viridochromogenes Tue57</name>
    <dbReference type="NCBI Taxonomy" id="1160705"/>
    <lineage>
        <taxon>Bacteria</taxon>
        <taxon>Bacillati</taxon>
        <taxon>Actinomycetota</taxon>
        <taxon>Actinomycetes</taxon>
        <taxon>Kitasatosporales</taxon>
        <taxon>Streptomycetaceae</taxon>
        <taxon>Streptomyces</taxon>
    </lineage>
</organism>
<evidence type="ECO:0000256" key="1">
    <source>
        <dbReference type="SAM" id="Phobius"/>
    </source>
</evidence>
<feature type="transmembrane region" description="Helical" evidence="1">
    <location>
        <begin position="223"/>
        <end position="243"/>
    </location>
</feature>
<accession>L8P818</accession>
<dbReference type="EMBL" id="AMLP01000159">
    <property type="protein sequence ID" value="ELS53726.1"/>
    <property type="molecule type" value="Genomic_DNA"/>
</dbReference>
<comment type="caution">
    <text evidence="2">The sequence shown here is derived from an EMBL/GenBank/DDBJ whole genome shotgun (WGS) entry which is preliminary data.</text>
</comment>
<feature type="transmembrane region" description="Helical" evidence="1">
    <location>
        <begin position="75"/>
        <end position="108"/>
    </location>
</feature>
<keyword evidence="1" id="KW-0472">Membrane</keyword>
<feature type="transmembrane region" description="Helical" evidence="1">
    <location>
        <begin position="148"/>
        <end position="171"/>
    </location>
</feature>
<sequence>MSTMRAALRSTTVVPQVAAVLVVLLLLLVIVRLPWAGDLGMHAATVERLRHDLVHPGNPLVDADTPSPYYSPWMLVLGCVARVTGFSVFVVLRIGAVVGLALLVSGVWRYVRTLSAHRAAPALAVLCLVFLWGTSLFAWSGFLGLNSLALTVSYPSVFALGLAFHLWAWLAGAVREPAAGWGVWLGLGVLWAVISLCHQFSGVVASLGALATVVAARVGRGVWVRLGGGLAAGVVVLGAWPYYDFFALVGAGADLESVHRALYRDLPGRYWLVLLGVVALVLRWRRDRWDPLVLFFVLGAVVVALGGVSGHYSWGRALPAVLIPAQIAAALAAVEGRRAGRVVWPGVPVGRGVWAGVPVGRGVWAGVPVGRAVWAGVLAGALAVGAWTQVGTVGYVVPRGALPEAVAARYRAPWVGYHWVTPWVKYGDVVMARTFAARQLPAYGAYTVAPGYPDFFLPDEGRRVADVRRYFAEGTPEGVRWGIVRAYGVRWVVDRGVEGAGVGLRVVARGPGGDVLYEVVR</sequence>